<dbReference type="EMBL" id="JACBZD010000002">
    <property type="protein sequence ID" value="NYI07756.1"/>
    <property type="molecule type" value="Genomic_DNA"/>
</dbReference>
<evidence type="ECO:0000313" key="4">
    <source>
        <dbReference type="Proteomes" id="UP000567795"/>
    </source>
</evidence>
<accession>A0A852ZZJ0</accession>
<dbReference type="Pfam" id="PF03747">
    <property type="entry name" value="ADP_ribosyl_GH"/>
    <property type="match status" value="1"/>
</dbReference>
<dbReference type="InterPro" id="IPR005502">
    <property type="entry name" value="Ribosyl_crysJ1"/>
</dbReference>
<name>A0A852ZZJ0_9ACTN</name>
<feature type="binding site" evidence="1">
    <location>
        <position position="397"/>
    </location>
    <ligand>
        <name>Mg(2+)</name>
        <dbReference type="ChEBI" id="CHEBI:18420"/>
        <label>1</label>
    </ligand>
</feature>
<sequence>MTRQSTTQGGSQPEGPAGGRVTAARRAAAGWLRTPAPTTPPFGDAAAGDAPADGPSGAARLRDRVRGCLLAGAVGDALGAGIEFDSLSRIRAQHGPAGVTGYVPAYRRLGAVTDDTQMTLFTVEGLLLATRHDGEPSRPAPPSGAVGARSSAGHLGAAGVIAAEPADAADLAARMLAGTSRPRDVIEVHRAYLRWRSTQVDVSVPPAHPAPEDGWLIGEQWLHDLRAPGTACVSGLSNDRPGTLAEPKNPGSKGCGTVMRAAPFGLLPDLTAEQAFRLAVECSVLTHGHPTGYLSAGALAAVVHALVHGAPPVNAVRSAAALAATWPEHHETTGALSAALAAAIRDTTEGGGPSVEALCALGQGWTAEEALAMAVYCLLAEPDPAAALLLAVNHGGDSDSTGSVTGNLLGALHGGDALARALPGEWLERLEGRPTIERLADEFAAALADRLPPAGTA</sequence>
<evidence type="ECO:0000256" key="2">
    <source>
        <dbReference type="SAM" id="MobiDB-lite"/>
    </source>
</evidence>
<dbReference type="PANTHER" id="PTHR16222">
    <property type="entry name" value="ADP-RIBOSYLGLYCOHYDROLASE"/>
    <property type="match status" value="1"/>
</dbReference>
<gene>
    <name evidence="3" type="ORF">FHU37_004785</name>
</gene>
<proteinExistence type="predicted"/>
<dbReference type="AlphaFoldDB" id="A0A852ZZJ0"/>
<keyword evidence="4" id="KW-1185">Reference proteome</keyword>
<comment type="cofactor">
    <cofactor evidence="1">
        <name>Mg(2+)</name>
        <dbReference type="ChEBI" id="CHEBI:18420"/>
    </cofactor>
    <text evidence="1">Binds 2 magnesium ions per subunit.</text>
</comment>
<dbReference type="Proteomes" id="UP000567795">
    <property type="component" value="Unassembled WGS sequence"/>
</dbReference>
<dbReference type="GO" id="GO:0046872">
    <property type="term" value="F:metal ion binding"/>
    <property type="evidence" value="ECO:0007669"/>
    <property type="project" value="UniProtKB-KW"/>
</dbReference>
<feature type="compositionally biased region" description="Low complexity" evidence="2">
    <location>
        <begin position="19"/>
        <end position="30"/>
    </location>
</feature>
<evidence type="ECO:0000313" key="3">
    <source>
        <dbReference type="EMBL" id="NYI07756.1"/>
    </source>
</evidence>
<reference evidence="3 4" key="1">
    <citation type="submission" date="2020-07" db="EMBL/GenBank/DDBJ databases">
        <title>Sequencing the genomes of 1000 actinobacteria strains.</title>
        <authorList>
            <person name="Klenk H.-P."/>
        </authorList>
    </citation>
    <scope>NUCLEOTIDE SEQUENCE [LARGE SCALE GENOMIC DNA]</scope>
    <source>
        <strain evidence="3 4">DSM 42178</strain>
    </source>
</reference>
<dbReference type="PANTHER" id="PTHR16222:SF12">
    <property type="entry name" value="ADP-RIBOSYLGLYCOHYDROLASE-RELATED"/>
    <property type="match status" value="1"/>
</dbReference>
<dbReference type="InterPro" id="IPR050792">
    <property type="entry name" value="ADP-ribosylglycohydrolase"/>
</dbReference>
<evidence type="ECO:0000256" key="1">
    <source>
        <dbReference type="PIRSR" id="PIRSR605502-1"/>
    </source>
</evidence>
<organism evidence="3 4">
    <name type="scientific">Allostreptomyces psammosilenae</name>
    <dbReference type="NCBI Taxonomy" id="1892865"/>
    <lineage>
        <taxon>Bacteria</taxon>
        <taxon>Bacillati</taxon>
        <taxon>Actinomycetota</taxon>
        <taxon>Actinomycetes</taxon>
        <taxon>Kitasatosporales</taxon>
        <taxon>Streptomycetaceae</taxon>
        <taxon>Allostreptomyces</taxon>
    </lineage>
</organism>
<feature type="compositionally biased region" description="Polar residues" evidence="2">
    <location>
        <begin position="1"/>
        <end position="11"/>
    </location>
</feature>
<dbReference type="Gene3D" id="1.10.4080.10">
    <property type="entry name" value="ADP-ribosylation/Crystallin J1"/>
    <property type="match status" value="1"/>
</dbReference>
<feature type="binding site" evidence="1">
    <location>
        <position position="399"/>
    </location>
    <ligand>
        <name>Mg(2+)</name>
        <dbReference type="ChEBI" id="CHEBI:18420"/>
        <label>1</label>
    </ligand>
</feature>
<feature type="compositionally biased region" description="Low complexity" evidence="2">
    <location>
        <begin position="41"/>
        <end position="58"/>
    </location>
</feature>
<feature type="region of interest" description="Disordered" evidence="2">
    <location>
        <begin position="132"/>
        <end position="151"/>
    </location>
</feature>
<dbReference type="GO" id="GO:0016787">
    <property type="term" value="F:hydrolase activity"/>
    <property type="evidence" value="ECO:0007669"/>
    <property type="project" value="UniProtKB-KW"/>
</dbReference>
<feature type="region of interest" description="Disordered" evidence="2">
    <location>
        <begin position="1"/>
        <end position="58"/>
    </location>
</feature>
<protein>
    <submittedName>
        <fullName evidence="3">ADP-ribosylglycohydrolase</fullName>
    </submittedName>
</protein>
<comment type="caution">
    <text evidence="3">The sequence shown here is derived from an EMBL/GenBank/DDBJ whole genome shotgun (WGS) entry which is preliminary data.</text>
</comment>
<keyword evidence="1" id="KW-0479">Metal-binding</keyword>
<dbReference type="SUPFAM" id="SSF101478">
    <property type="entry name" value="ADP-ribosylglycohydrolase"/>
    <property type="match status" value="1"/>
</dbReference>
<dbReference type="InterPro" id="IPR036705">
    <property type="entry name" value="Ribosyl_crysJ1_sf"/>
</dbReference>
<keyword evidence="3" id="KW-0378">Hydrolase</keyword>
<keyword evidence="1" id="KW-0460">Magnesium</keyword>
<feature type="binding site" evidence="1">
    <location>
        <position position="400"/>
    </location>
    <ligand>
        <name>Mg(2+)</name>
        <dbReference type="ChEBI" id="CHEBI:18420"/>
        <label>1</label>
    </ligand>
</feature>